<dbReference type="PANTHER" id="PTHR12386">
    <property type="entry name" value="ATP SYNTHASE SUBUNIT"/>
    <property type="match status" value="1"/>
</dbReference>
<evidence type="ECO:0000256" key="5">
    <source>
        <dbReference type="ARBA" id="ARBA00022781"/>
    </source>
</evidence>
<dbReference type="InterPro" id="IPR006808">
    <property type="entry name" value="ATP_synth_F0_gsu_mt"/>
</dbReference>
<keyword evidence="9" id="KW-0066">ATP synthesis</keyword>
<evidence type="ECO:0000256" key="8">
    <source>
        <dbReference type="ARBA" id="ARBA00023136"/>
    </source>
</evidence>
<protein>
    <submittedName>
        <fullName evidence="10">Subunit g of F-type H+-transporting ATPase</fullName>
    </submittedName>
</protein>
<keyword evidence="4" id="KW-0138">CF(0)</keyword>
<proteinExistence type="inferred from homology"/>
<evidence type="ECO:0000256" key="9">
    <source>
        <dbReference type="ARBA" id="ARBA00023310"/>
    </source>
</evidence>
<evidence type="ECO:0000256" key="7">
    <source>
        <dbReference type="ARBA" id="ARBA00023128"/>
    </source>
</evidence>
<evidence type="ECO:0000256" key="3">
    <source>
        <dbReference type="ARBA" id="ARBA00022448"/>
    </source>
</evidence>
<comment type="subcellular location">
    <subcellularLocation>
        <location evidence="1">Mitochondrion membrane</location>
    </subcellularLocation>
</comment>
<dbReference type="GO" id="GO:0031966">
    <property type="term" value="C:mitochondrial membrane"/>
    <property type="evidence" value="ECO:0007669"/>
    <property type="project" value="UniProtKB-SubCell"/>
</dbReference>
<dbReference type="GO" id="GO:0045259">
    <property type="term" value="C:proton-transporting ATP synthase complex"/>
    <property type="evidence" value="ECO:0007669"/>
    <property type="project" value="UniProtKB-KW"/>
</dbReference>
<sequence>MSGAVQNLMKSTRSLAEVASRTIGSKMNQQYAKVMQENAKYVLEDKSKLADMPKQYVFTHLAELPAYTAQATKEWHMTKAKLSGWRELSTSEAATGLLFAGEIFAWFCVGEYVGRGFSLTGYDY</sequence>
<dbReference type="GO" id="GO:0015078">
    <property type="term" value="F:proton transmembrane transporter activity"/>
    <property type="evidence" value="ECO:0007669"/>
    <property type="project" value="InterPro"/>
</dbReference>
<comment type="similarity">
    <text evidence="2">Belongs to the ATPase g subunit family.</text>
</comment>
<keyword evidence="8" id="KW-0472">Membrane</keyword>
<keyword evidence="6" id="KW-0406">Ion transport</keyword>
<evidence type="ECO:0000313" key="11">
    <source>
        <dbReference type="Proteomes" id="UP001472866"/>
    </source>
</evidence>
<dbReference type="Pfam" id="PF04718">
    <property type="entry name" value="ATP-synt_G"/>
    <property type="match status" value="1"/>
</dbReference>
<dbReference type="GO" id="GO:0015986">
    <property type="term" value="P:proton motive force-driven ATP synthesis"/>
    <property type="evidence" value="ECO:0007669"/>
    <property type="project" value="InterPro"/>
</dbReference>
<organism evidence="10 11">
    <name type="scientific">Chloropicon roscoffensis</name>
    <dbReference type="NCBI Taxonomy" id="1461544"/>
    <lineage>
        <taxon>Eukaryota</taxon>
        <taxon>Viridiplantae</taxon>
        <taxon>Chlorophyta</taxon>
        <taxon>Chloropicophyceae</taxon>
        <taxon>Chloropicales</taxon>
        <taxon>Chloropicaceae</taxon>
        <taxon>Chloropicon</taxon>
    </lineage>
</organism>
<evidence type="ECO:0000256" key="2">
    <source>
        <dbReference type="ARBA" id="ARBA00005699"/>
    </source>
</evidence>
<name>A0AAX4P0I3_9CHLO</name>
<dbReference type="EMBL" id="CP151502">
    <property type="protein sequence ID" value="WZN59787.1"/>
    <property type="molecule type" value="Genomic_DNA"/>
</dbReference>
<reference evidence="10 11" key="1">
    <citation type="submission" date="2024-03" db="EMBL/GenBank/DDBJ databases">
        <title>Complete genome sequence of the green alga Chloropicon roscoffensis RCC1871.</title>
        <authorList>
            <person name="Lemieux C."/>
            <person name="Pombert J.-F."/>
            <person name="Otis C."/>
            <person name="Turmel M."/>
        </authorList>
    </citation>
    <scope>NUCLEOTIDE SEQUENCE [LARGE SCALE GENOMIC DNA]</scope>
    <source>
        <strain evidence="10 11">RCC1871</strain>
    </source>
</reference>
<keyword evidence="3" id="KW-0813">Transport</keyword>
<evidence type="ECO:0000256" key="1">
    <source>
        <dbReference type="ARBA" id="ARBA00004325"/>
    </source>
</evidence>
<keyword evidence="5" id="KW-0375">Hydrogen ion transport</keyword>
<keyword evidence="11" id="KW-1185">Reference proteome</keyword>
<evidence type="ECO:0000256" key="4">
    <source>
        <dbReference type="ARBA" id="ARBA00022547"/>
    </source>
</evidence>
<keyword evidence="7" id="KW-0496">Mitochondrion</keyword>
<evidence type="ECO:0000313" key="10">
    <source>
        <dbReference type="EMBL" id="WZN59787.1"/>
    </source>
</evidence>
<dbReference type="Proteomes" id="UP001472866">
    <property type="component" value="Chromosome 02"/>
</dbReference>
<dbReference type="AlphaFoldDB" id="A0AAX4P0I3"/>
<evidence type="ECO:0000256" key="6">
    <source>
        <dbReference type="ARBA" id="ARBA00023065"/>
    </source>
</evidence>
<accession>A0AAX4P0I3</accession>
<gene>
    <name evidence="10" type="ORF">HKI87_02g13130</name>
</gene>